<dbReference type="AlphaFoldDB" id="W7WY25"/>
<keyword evidence="2" id="KW-1185">Reference proteome</keyword>
<evidence type="ECO:0000313" key="1">
    <source>
        <dbReference type="EMBL" id="EWS71770.1"/>
    </source>
</evidence>
<accession>W7WY25</accession>
<dbReference type="Proteomes" id="UP000009168">
    <property type="component" value="Unassembled WGS sequence"/>
</dbReference>
<organism evidence="1 2">
    <name type="scientific">Tetrahymena thermophila (strain SB210)</name>
    <dbReference type="NCBI Taxonomy" id="312017"/>
    <lineage>
        <taxon>Eukaryota</taxon>
        <taxon>Sar</taxon>
        <taxon>Alveolata</taxon>
        <taxon>Ciliophora</taxon>
        <taxon>Intramacronucleata</taxon>
        <taxon>Oligohymenophorea</taxon>
        <taxon>Hymenostomatida</taxon>
        <taxon>Tetrahymenina</taxon>
        <taxon>Tetrahymenidae</taxon>
        <taxon>Tetrahymena</taxon>
    </lineage>
</organism>
<dbReference type="RefSeq" id="XP_012655657.1">
    <property type="nucleotide sequence ID" value="XM_012800203.1"/>
</dbReference>
<reference evidence="2" key="1">
    <citation type="journal article" date="2006" name="PLoS Biol.">
        <title>Macronuclear genome sequence of the ciliate Tetrahymena thermophila, a model eukaryote.</title>
        <authorList>
            <person name="Eisen J.A."/>
            <person name="Coyne R.S."/>
            <person name="Wu M."/>
            <person name="Wu D."/>
            <person name="Thiagarajan M."/>
            <person name="Wortman J.R."/>
            <person name="Badger J.H."/>
            <person name="Ren Q."/>
            <person name="Amedeo P."/>
            <person name="Jones K.M."/>
            <person name="Tallon L.J."/>
            <person name="Delcher A.L."/>
            <person name="Salzberg S.L."/>
            <person name="Silva J.C."/>
            <person name="Haas B.J."/>
            <person name="Majoros W.H."/>
            <person name="Farzad M."/>
            <person name="Carlton J.M."/>
            <person name="Smith R.K. Jr."/>
            <person name="Garg J."/>
            <person name="Pearlman R.E."/>
            <person name="Karrer K.M."/>
            <person name="Sun L."/>
            <person name="Manning G."/>
            <person name="Elde N.C."/>
            <person name="Turkewitz A.P."/>
            <person name="Asai D.J."/>
            <person name="Wilkes D.E."/>
            <person name="Wang Y."/>
            <person name="Cai H."/>
            <person name="Collins K."/>
            <person name="Stewart B.A."/>
            <person name="Lee S.R."/>
            <person name="Wilamowska K."/>
            <person name="Weinberg Z."/>
            <person name="Ruzzo W.L."/>
            <person name="Wloga D."/>
            <person name="Gaertig J."/>
            <person name="Frankel J."/>
            <person name="Tsao C.-C."/>
            <person name="Gorovsky M.A."/>
            <person name="Keeling P.J."/>
            <person name="Waller R.F."/>
            <person name="Patron N.J."/>
            <person name="Cherry J.M."/>
            <person name="Stover N.A."/>
            <person name="Krieger C.J."/>
            <person name="del Toro C."/>
            <person name="Ryder H.F."/>
            <person name="Williamson S.C."/>
            <person name="Barbeau R.A."/>
            <person name="Hamilton E.P."/>
            <person name="Orias E."/>
        </authorList>
    </citation>
    <scope>NUCLEOTIDE SEQUENCE [LARGE SCALE GENOMIC DNA]</scope>
    <source>
        <strain evidence="2">SB210</strain>
    </source>
</reference>
<dbReference type="EMBL" id="GG662443">
    <property type="protein sequence ID" value="EWS71770.1"/>
    <property type="molecule type" value="Genomic_DNA"/>
</dbReference>
<dbReference type="GeneID" id="24437940"/>
<sequence>MHKIKIQLIIQITIVEQFQIIIYTCQIQEIKIITIIIITTDNKINKILRIKFKIQTYTIEEIINKISETKYLNLLKFNLKEFLSIFFLNFQQNSPILISNNTLKVKCNQYKIHIENLKKILLSSKLRQIISAITKILIKLMLTKMIKQVLVAERSMMLWQQNHQQLNQTNVRELRIQK</sequence>
<protein>
    <submittedName>
        <fullName evidence="1">Uncharacterized protein</fullName>
    </submittedName>
</protein>
<gene>
    <name evidence="1" type="ORF">TTHERM_000237349</name>
</gene>
<dbReference type="KEGG" id="tet:TTHERM_000237349"/>
<name>W7WY25_TETTS</name>
<dbReference type="InParanoid" id="W7WY25"/>
<evidence type="ECO:0000313" key="2">
    <source>
        <dbReference type="Proteomes" id="UP000009168"/>
    </source>
</evidence>
<proteinExistence type="predicted"/>